<dbReference type="GeneID" id="35446818"/>
<evidence type="ECO:0000313" key="1">
    <source>
        <dbReference type="EMBL" id="PHZ15441.1"/>
    </source>
</evidence>
<dbReference type="RefSeq" id="XP_023469149.1">
    <property type="nucleotide sequence ID" value="XM_023615830.1"/>
</dbReference>
<evidence type="ECO:0000313" key="2">
    <source>
        <dbReference type="Proteomes" id="UP000242254"/>
    </source>
</evidence>
<proteinExistence type="predicted"/>
<organism evidence="1 2">
    <name type="scientific">Rhizopus microsporus ATCC 52813</name>
    <dbReference type="NCBI Taxonomy" id="1340429"/>
    <lineage>
        <taxon>Eukaryota</taxon>
        <taxon>Fungi</taxon>
        <taxon>Fungi incertae sedis</taxon>
        <taxon>Mucoromycota</taxon>
        <taxon>Mucoromycotina</taxon>
        <taxon>Mucoromycetes</taxon>
        <taxon>Mucorales</taxon>
        <taxon>Mucorineae</taxon>
        <taxon>Rhizopodaceae</taxon>
        <taxon>Rhizopus</taxon>
    </lineage>
</organism>
<gene>
    <name evidence="1" type="ORF">RHIMIDRAFT_88843</name>
</gene>
<dbReference type="Proteomes" id="UP000242254">
    <property type="component" value="Unassembled WGS sequence"/>
</dbReference>
<protein>
    <submittedName>
        <fullName evidence="1">Uncharacterized protein</fullName>
    </submittedName>
</protein>
<reference evidence="1 2" key="1">
    <citation type="journal article" date="2016" name="Proc. Natl. Acad. Sci. U.S.A.">
        <title>Lipid metabolic changes in an early divergent fungus govern the establishment of a mutualistic symbiosis with endobacteria.</title>
        <authorList>
            <person name="Lastovetsky O.A."/>
            <person name="Gaspar M.L."/>
            <person name="Mondo S.J."/>
            <person name="LaButti K.M."/>
            <person name="Sandor L."/>
            <person name="Grigoriev I.V."/>
            <person name="Henry S.A."/>
            <person name="Pawlowska T.E."/>
        </authorList>
    </citation>
    <scope>NUCLEOTIDE SEQUENCE [LARGE SCALE GENOMIC DNA]</scope>
    <source>
        <strain evidence="1 2">ATCC 52813</strain>
    </source>
</reference>
<dbReference type="EMBL" id="KZ303844">
    <property type="protein sequence ID" value="PHZ15441.1"/>
    <property type="molecule type" value="Genomic_DNA"/>
</dbReference>
<keyword evidence="2" id="KW-1185">Reference proteome</keyword>
<dbReference type="AlphaFoldDB" id="A0A2G4T343"/>
<accession>A0A2G4T343</accession>
<name>A0A2G4T343_RHIZD</name>
<sequence>MFFCCVAFALIKMFNWFIDILALITSYSGSTAFSIHPSAKTHSQAYSCKKSFSRNTLGQSNQGLP</sequence>